<comment type="subcellular location">
    <subcellularLocation>
        <location evidence="1">Membrane</location>
    </subcellularLocation>
</comment>
<dbReference type="InterPro" id="IPR029787">
    <property type="entry name" value="Nucleotide_cyclase"/>
</dbReference>
<dbReference type="GO" id="GO:0000166">
    <property type="term" value="F:nucleotide binding"/>
    <property type="evidence" value="ECO:0007669"/>
    <property type="project" value="UniProtKB-KW"/>
</dbReference>
<dbReference type="Pfam" id="PF13426">
    <property type="entry name" value="PAS_9"/>
    <property type="match status" value="1"/>
</dbReference>
<dbReference type="PROSITE" id="PS50125">
    <property type="entry name" value="GUANYLATE_CYCLASE_2"/>
    <property type="match status" value="1"/>
</dbReference>
<reference evidence="11 12" key="1">
    <citation type="journal article" date="2010" name="Cell">
        <title>The genome of Naegleria gruberi illuminates early eukaryotic versatility.</title>
        <authorList>
            <person name="Fritz-Laylin L.K."/>
            <person name="Prochnik S.E."/>
            <person name="Ginger M.L."/>
            <person name="Dacks J.B."/>
            <person name="Carpenter M.L."/>
            <person name="Field M.C."/>
            <person name="Kuo A."/>
            <person name="Paredez A."/>
            <person name="Chapman J."/>
            <person name="Pham J."/>
            <person name="Shu S."/>
            <person name="Neupane R."/>
            <person name="Cipriano M."/>
            <person name="Mancuso J."/>
            <person name="Tu H."/>
            <person name="Salamov A."/>
            <person name="Lindquist E."/>
            <person name="Shapiro H."/>
            <person name="Lucas S."/>
            <person name="Grigoriev I.V."/>
            <person name="Cande W.Z."/>
            <person name="Fulton C."/>
            <person name="Rokhsar D.S."/>
            <person name="Dawson S.C."/>
        </authorList>
    </citation>
    <scope>NUCLEOTIDE SEQUENCE [LARGE SCALE GENOMIC DNA]</scope>
    <source>
        <strain evidence="11 12">NEG-M</strain>
    </source>
</reference>
<evidence type="ECO:0000256" key="5">
    <source>
        <dbReference type="ARBA" id="ARBA00023136"/>
    </source>
</evidence>
<dbReference type="PANTHER" id="PTHR11920:SF335">
    <property type="entry name" value="GUANYLATE CYCLASE"/>
    <property type="match status" value="1"/>
</dbReference>
<feature type="domain" description="Guanylate cyclase" evidence="10">
    <location>
        <begin position="368"/>
        <end position="513"/>
    </location>
</feature>
<evidence type="ECO:0000256" key="1">
    <source>
        <dbReference type="ARBA" id="ARBA00004370"/>
    </source>
</evidence>
<dbReference type="OrthoDB" id="354346at2759"/>
<dbReference type="Gene3D" id="3.30.70.1230">
    <property type="entry name" value="Nucleotide cyclase"/>
    <property type="match status" value="1"/>
</dbReference>
<evidence type="ECO:0000313" key="12">
    <source>
        <dbReference type="Proteomes" id="UP000006671"/>
    </source>
</evidence>
<keyword evidence="6 7" id="KW-0456">Lyase</keyword>
<dbReference type="GeneID" id="8857247"/>
<evidence type="ECO:0000256" key="2">
    <source>
        <dbReference type="ARBA" id="ARBA00022692"/>
    </source>
</evidence>
<organism evidence="12">
    <name type="scientific">Naegleria gruberi</name>
    <name type="common">Amoeba</name>
    <dbReference type="NCBI Taxonomy" id="5762"/>
    <lineage>
        <taxon>Eukaryota</taxon>
        <taxon>Discoba</taxon>
        <taxon>Heterolobosea</taxon>
        <taxon>Tetramitia</taxon>
        <taxon>Eutetramitia</taxon>
        <taxon>Vahlkampfiidae</taxon>
        <taxon>Naegleria</taxon>
    </lineage>
</organism>
<evidence type="ECO:0000259" key="9">
    <source>
        <dbReference type="PROSITE" id="PS50112"/>
    </source>
</evidence>
<dbReference type="InterPro" id="IPR050401">
    <property type="entry name" value="Cyclic_nucleotide_synthase"/>
</dbReference>
<evidence type="ECO:0000259" key="10">
    <source>
        <dbReference type="PROSITE" id="PS50125"/>
    </source>
</evidence>
<evidence type="ECO:0000313" key="11">
    <source>
        <dbReference type="EMBL" id="EFC37349.1"/>
    </source>
</evidence>
<dbReference type="GO" id="GO:0001653">
    <property type="term" value="F:peptide receptor activity"/>
    <property type="evidence" value="ECO:0007669"/>
    <property type="project" value="TreeGrafter"/>
</dbReference>
<dbReference type="SMART" id="SM00044">
    <property type="entry name" value="CYCc"/>
    <property type="match status" value="1"/>
</dbReference>
<dbReference type="GO" id="GO:0005886">
    <property type="term" value="C:plasma membrane"/>
    <property type="evidence" value="ECO:0007669"/>
    <property type="project" value="TreeGrafter"/>
</dbReference>
<accession>D2W0U4</accession>
<evidence type="ECO:0000256" key="3">
    <source>
        <dbReference type="ARBA" id="ARBA00022741"/>
    </source>
</evidence>
<dbReference type="InterPro" id="IPR035965">
    <property type="entry name" value="PAS-like_dom_sf"/>
</dbReference>
<dbReference type="SUPFAM" id="SSF55073">
    <property type="entry name" value="Nucleotide cyclase"/>
    <property type="match status" value="1"/>
</dbReference>
<dbReference type="SMART" id="SM00091">
    <property type="entry name" value="PAS"/>
    <property type="match status" value="1"/>
</dbReference>
<dbReference type="InParanoid" id="D2W0U4"/>
<keyword evidence="3" id="KW-0547">Nucleotide-binding</keyword>
<protein>
    <submittedName>
        <fullName evidence="11">Predicted protein</fullName>
    </submittedName>
</protein>
<dbReference type="VEuPathDB" id="AmoebaDB:NAEGRDRAFT_74983"/>
<feature type="transmembrane region" description="Helical" evidence="8">
    <location>
        <begin position="131"/>
        <end position="152"/>
    </location>
</feature>
<dbReference type="CDD" id="cd07302">
    <property type="entry name" value="CHD"/>
    <property type="match status" value="1"/>
</dbReference>
<dbReference type="SUPFAM" id="SSF55785">
    <property type="entry name" value="PYP-like sensor domain (PAS domain)"/>
    <property type="match status" value="1"/>
</dbReference>
<dbReference type="GO" id="GO:0035556">
    <property type="term" value="P:intracellular signal transduction"/>
    <property type="evidence" value="ECO:0007669"/>
    <property type="project" value="InterPro"/>
</dbReference>
<dbReference type="Proteomes" id="UP000006671">
    <property type="component" value="Unassembled WGS sequence"/>
</dbReference>
<evidence type="ECO:0000256" key="6">
    <source>
        <dbReference type="ARBA" id="ARBA00023239"/>
    </source>
</evidence>
<dbReference type="InterPro" id="IPR018297">
    <property type="entry name" value="A/G_cyclase_CS"/>
</dbReference>
<gene>
    <name evidence="11" type="ORF">NAEGRDRAFT_74983</name>
</gene>
<dbReference type="CDD" id="cd00130">
    <property type="entry name" value="PAS"/>
    <property type="match status" value="1"/>
</dbReference>
<dbReference type="EMBL" id="GG738919">
    <property type="protein sequence ID" value="EFC37349.1"/>
    <property type="molecule type" value="Genomic_DNA"/>
</dbReference>
<dbReference type="eggNOG" id="KOG1023">
    <property type="taxonomic scope" value="Eukaryota"/>
</dbReference>
<dbReference type="InterPro" id="IPR000014">
    <property type="entry name" value="PAS"/>
</dbReference>
<dbReference type="OMA" id="ATEMINF"/>
<dbReference type="PROSITE" id="PS50112">
    <property type="entry name" value="PAS"/>
    <property type="match status" value="1"/>
</dbReference>
<dbReference type="GO" id="GO:0004016">
    <property type="term" value="F:adenylate cyclase activity"/>
    <property type="evidence" value="ECO:0007669"/>
    <property type="project" value="TreeGrafter"/>
</dbReference>
<keyword evidence="12" id="KW-1185">Reference proteome</keyword>
<proteinExistence type="inferred from homology"/>
<dbReference type="InterPro" id="IPR001054">
    <property type="entry name" value="A/G_cyclase"/>
</dbReference>
<dbReference type="PROSITE" id="PS00452">
    <property type="entry name" value="GUANYLATE_CYCLASE_1"/>
    <property type="match status" value="1"/>
</dbReference>
<dbReference type="KEGG" id="ngr:NAEGRDRAFT_74983"/>
<keyword evidence="4 8" id="KW-1133">Transmembrane helix</keyword>
<evidence type="ECO:0000256" key="4">
    <source>
        <dbReference type="ARBA" id="ARBA00022989"/>
    </source>
</evidence>
<sequence>MESEELLELHENLINVSSELLDLWNLLIFGDYTKGQTPILLRYGKVDDMIQGHGCSQLTNSTLKTCYGLDELVKAFVLSSHEINERVNNKGPNNYIQTFDDLIDFYFRTNILTSNLFTFLDIFVSSSSANLVISILVFVAASIMMMVLTFLIHNSIEKTEQEVNQVRSLLNYVPVDNLDAKEELRTYVLHNSLPSLIHRNHTDSNDDNVRNMLNAAVDGAVMCNDKGDIEIFNPAASRIHGRQADEVLGRPFWILFDTKYHDEIKSVMSLMIKGNHLNHAGETKEVEGLRKNGTKFPAIITISGTTYDSKVIYICFIKDISSEKKQNALLAEEKKNSENLLKNILPSAVAQKLKAGETFIAEKFSDVTCFFSDMVGFTSISSKMGANELVGMLNAIVNGFDALTEKYDLEKIKTIGDAYFATGGLWQTSDHPERVLMFALDTFYVIRTYNTSNIAQQLRKIDNLDAPDIHKVIPQIDIRIGINTGECVAGVIGTKKFAYDLWGDTINVASRMESTSKPGQVQISRSTFERVHDLPKLKFEERFVEVKGKGKMQSYLVDPSCHDCAKLNEETIKVLIDEEKSLRNELNPRESFDLTGGNVAEPPTTL</sequence>
<keyword evidence="2 8" id="KW-0812">Transmembrane</keyword>
<evidence type="ECO:0000256" key="8">
    <source>
        <dbReference type="SAM" id="Phobius"/>
    </source>
</evidence>
<feature type="transmembrane region" description="Helical" evidence="8">
    <location>
        <begin position="105"/>
        <end position="124"/>
    </location>
</feature>
<dbReference type="AlphaFoldDB" id="D2W0U4"/>
<dbReference type="RefSeq" id="XP_002670093.1">
    <property type="nucleotide sequence ID" value="XM_002670047.1"/>
</dbReference>
<dbReference type="Gene3D" id="3.30.450.20">
    <property type="entry name" value="PAS domain"/>
    <property type="match status" value="1"/>
</dbReference>
<dbReference type="PANTHER" id="PTHR11920">
    <property type="entry name" value="GUANYLYL CYCLASE"/>
    <property type="match status" value="1"/>
</dbReference>
<dbReference type="GO" id="GO:0007168">
    <property type="term" value="P:receptor guanylyl cyclase signaling pathway"/>
    <property type="evidence" value="ECO:0007669"/>
    <property type="project" value="TreeGrafter"/>
</dbReference>
<name>D2W0U4_NAEGR</name>
<dbReference type="GO" id="GO:0004383">
    <property type="term" value="F:guanylate cyclase activity"/>
    <property type="evidence" value="ECO:0007669"/>
    <property type="project" value="TreeGrafter"/>
</dbReference>
<evidence type="ECO:0000256" key="7">
    <source>
        <dbReference type="RuleBase" id="RU000405"/>
    </source>
</evidence>
<feature type="domain" description="PAS" evidence="9">
    <location>
        <begin position="205"/>
        <end position="275"/>
    </location>
</feature>
<keyword evidence="5 8" id="KW-0472">Membrane</keyword>
<comment type="similarity">
    <text evidence="7">Belongs to the adenylyl cyclase class-4/guanylyl cyclase family.</text>
</comment>
<dbReference type="NCBIfam" id="TIGR00229">
    <property type="entry name" value="sensory_box"/>
    <property type="match status" value="1"/>
</dbReference>
<dbReference type="Pfam" id="PF00211">
    <property type="entry name" value="Guanylate_cyc"/>
    <property type="match status" value="1"/>
</dbReference>